<dbReference type="EMBL" id="JAACJM010000298">
    <property type="protein sequence ID" value="KAF5332940.1"/>
    <property type="molecule type" value="Genomic_DNA"/>
</dbReference>
<dbReference type="Gene3D" id="1.10.3630.10">
    <property type="entry name" value="yeast vps74-n-term truncation variant domain like"/>
    <property type="match status" value="1"/>
</dbReference>
<dbReference type="GO" id="GO:0007030">
    <property type="term" value="P:Golgi organization"/>
    <property type="evidence" value="ECO:0007669"/>
    <property type="project" value="TreeGrafter"/>
</dbReference>
<protein>
    <submittedName>
        <fullName evidence="6">Uncharacterized protein</fullName>
    </submittedName>
</protein>
<comment type="similarity">
    <text evidence="2">Belongs to the GOLPH3/VPS74 family.</text>
</comment>
<accession>A0A8H5C0N4</accession>
<dbReference type="InterPro" id="IPR008628">
    <property type="entry name" value="GPP34-like"/>
</dbReference>
<dbReference type="GO" id="GO:0006890">
    <property type="term" value="P:retrograde vesicle-mediated transport, Golgi to endoplasmic reticulum"/>
    <property type="evidence" value="ECO:0007669"/>
    <property type="project" value="TreeGrafter"/>
</dbReference>
<keyword evidence="7" id="KW-1185">Reference proteome</keyword>
<dbReference type="AlphaFoldDB" id="A0A8H5C0N4"/>
<evidence type="ECO:0000256" key="2">
    <source>
        <dbReference type="ARBA" id="ARBA00007284"/>
    </source>
</evidence>
<dbReference type="InterPro" id="IPR038261">
    <property type="entry name" value="GPP34-like_sf"/>
</dbReference>
<dbReference type="PANTHER" id="PTHR12704:SF2">
    <property type="entry name" value="GOLGI PHOSPHOPROTEIN 3 HOMOLOG SAURON"/>
    <property type="match status" value="1"/>
</dbReference>
<dbReference type="GO" id="GO:0000139">
    <property type="term" value="C:Golgi membrane"/>
    <property type="evidence" value="ECO:0007669"/>
    <property type="project" value="UniProtKB-SubCell"/>
</dbReference>
<evidence type="ECO:0000313" key="7">
    <source>
        <dbReference type="Proteomes" id="UP000559256"/>
    </source>
</evidence>
<gene>
    <name evidence="6" type="ORF">D9758_017902</name>
</gene>
<keyword evidence="5" id="KW-0472">Membrane</keyword>
<dbReference type="Pfam" id="PF05719">
    <property type="entry name" value="GPP34"/>
    <property type="match status" value="1"/>
</dbReference>
<dbReference type="GO" id="GO:0070273">
    <property type="term" value="F:phosphatidylinositol-4-phosphate binding"/>
    <property type="evidence" value="ECO:0007669"/>
    <property type="project" value="InterPro"/>
</dbReference>
<dbReference type="PANTHER" id="PTHR12704">
    <property type="entry name" value="TRANS-GOLGI PROTEIN GMX33"/>
    <property type="match status" value="1"/>
</dbReference>
<reference evidence="6 7" key="1">
    <citation type="journal article" date="2020" name="ISME J.">
        <title>Uncovering the hidden diversity of litter-decomposition mechanisms in mushroom-forming fungi.</title>
        <authorList>
            <person name="Floudas D."/>
            <person name="Bentzer J."/>
            <person name="Ahren D."/>
            <person name="Johansson T."/>
            <person name="Persson P."/>
            <person name="Tunlid A."/>
        </authorList>
    </citation>
    <scope>NUCLEOTIDE SEQUENCE [LARGE SCALE GENOMIC DNA]</scope>
    <source>
        <strain evidence="6 7">CBS 291.85</strain>
    </source>
</reference>
<dbReference type="OrthoDB" id="2189106at2759"/>
<evidence type="ECO:0000256" key="3">
    <source>
        <dbReference type="ARBA" id="ARBA00023034"/>
    </source>
</evidence>
<name>A0A8H5C0N4_9AGAR</name>
<comment type="caution">
    <text evidence="6">The sequence shown here is derived from an EMBL/GenBank/DDBJ whole genome shotgun (WGS) entry which is preliminary data.</text>
</comment>
<dbReference type="GO" id="GO:0048194">
    <property type="term" value="P:Golgi vesicle budding"/>
    <property type="evidence" value="ECO:0007669"/>
    <property type="project" value="TreeGrafter"/>
</dbReference>
<evidence type="ECO:0000256" key="5">
    <source>
        <dbReference type="ARBA" id="ARBA00023136"/>
    </source>
</evidence>
<evidence type="ECO:0000256" key="4">
    <source>
        <dbReference type="ARBA" id="ARBA00023121"/>
    </source>
</evidence>
<keyword evidence="4" id="KW-0446">Lipid-binding</keyword>
<sequence length="132" mass="15100">MPWTQDSFQDIEAEERKTGDKMPKLTTMEEVLLLGIKDKQHYPSFWTDDISYALRACLLLTKTPDVRLQQRIVKVTRANRRLQASILDEALIMVKAVQRCRIHQEVNITGEKTGVSNPVDLVKNAMTSKTSL</sequence>
<evidence type="ECO:0000256" key="1">
    <source>
        <dbReference type="ARBA" id="ARBA00004255"/>
    </source>
</evidence>
<comment type="subcellular location">
    <subcellularLocation>
        <location evidence="1">Golgi apparatus membrane</location>
        <topology evidence="1">Peripheral membrane protein</topology>
        <orientation evidence="1">Cytoplasmic side</orientation>
    </subcellularLocation>
</comment>
<dbReference type="GO" id="GO:0043001">
    <property type="term" value="P:Golgi to plasma membrane protein transport"/>
    <property type="evidence" value="ECO:0007669"/>
    <property type="project" value="TreeGrafter"/>
</dbReference>
<keyword evidence="3" id="KW-0333">Golgi apparatus</keyword>
<dbReference type="GO" id="GO:0005802">
    <property type="term" value="C:trans-Golgi network"/>
    <property type="evidence" value="ECO:0007669"/>
    <property type="project" value="TreeGrafter"/>
</dbReference>
<proteinExistence type="inferred from homology"/>
<organism evidence="6 7">
    <name type="scientific">Tetrapyrgos nigripes</name>
    <dbReference type="NCBI Taxonomy" id="182062"/>
    <lineage>
        <taxon>Eukaryota</taxon>
        <taxon>Fungi</taxon>
        <taxon>Dikarya</taxon>
        <taxon>Basidiomycota</taxon>
        <taxon>Agaricomycotina</taxon>
        <taxon>Agaricomycetes</taxon>
        <taxon>Agaricomycetidae</taxon>
        <taxon>Agaricales</taxon>
        <taxon>Marasmiineae</taxon>
        <taxon>Marasmiaceae</taxon>
        <taxon>Tetrapyrgos</taxon>
    </lineage>
</organism>
<dbReference type="GO" id="GO:0031985">
    <property type="term" value="C:Golgi cisterna"/>
    <property type="evidence" value="ECO:0007669"/>
    <property type="project" value="TreeGrafter"/>
</dbReference>
<dbReference type="GO" id="GO:0005829">
    <property type="term" value="C:cytosol"/>
    <property type="evidence" value="ECO:0007669"/>
    <property type="project" value="TreeGrafter"/>
</dbReference>
<dbReference type="Proteomes" id="UP000559256">
    <property type="component" value="Unassembled WGS sequence"/>
</dbReference>
<evidence type="ECO:0000313" key="6">
    <source>
        <dbReference type="EMBL" id="KAF5332940.1"/>
    </source>
</evidence>